<keyword evidence="1" id="KW-0812">Transmembrane</keyword>
<proteinExistence type="predicted"/>
<protein>
    <submittedName>
        <fullName evidence="2">Uncharacterized protein</fullName>
    </submittedName>
</protein>
<evidence type="ECO:0000313" key="3">
    <source>
        <dbReference type="Proteomes" id="UP000077755"/>
    </source>
</evidence>
<feature type="transmembrane region" description="Helical" evidence="1">
    <location>
        <begin position="38"/>
        <end position="61"/>
    </location>
</feature>
<keyword evidence="3" id="KW-1185">Reference proteome</keyword>
<evidence type="ECO:0000256" key="1">
    <source>
        <dbReference type="SAM" id="Phobius"/>
    </source>
</evidence>
<reference evidence="2" key="2">
    <citation type="submission" date="2022-03" db="EMBL/GenBank/DDBJ databases">
        <title>Draft title - Genomic analysis of global carrot germplasm unveils the trajectory of domestication and the origin of high carotenoid orange carrot.</title>
        <authorList>
            <person name="Iorizzo M."/>
            <person name="Ellison S."/>
            <person name="Senalik D."/>
            <person name="Macko-Podgorni A."/>
            <person name="Grzebelus D."/>
            <person name="Bostan H."/>
            <person name="Rolling W."/>
            <person name="Curaba J."/>
            <person name="Simon P."/>
        </authorList>
    </citation>
    <scope>NUCLEOTIDE SEQUENCE</scope>
    <source>
        <tissue evidence="2">Leaf</tissue>
    </source>
</reference>
<feature type="transmembrane region" description="Helical" evidence="1">
    <location>
        <begin position="12"/>
        <end position="32"/>
    </location>
</feature>
<evidence type="ECO:0000313" key="2">
    <source>
        <dbReference type="EMBL" id="WOH03541.1"/>
    </source>
</evidence>
<reference evidence="2" key="1">
    <citation type="journal article" date="2016" name="Nat. Genet.">
        <title>A high-quality carrot genome assembly provides new insights into carotenoid accumulation and asterid genome evolution.</title>
        <authorList>
            <person name="Iorizzo M."/>
            <person name="Ellison S."/>
            <person name="Senalik D."/>
            <person name="Zeng P."/>
            <person name="Satapoomin P."/>
            <person name="Huang J."/>
            <person name="Bowman M."/>
            <person name="Iovene M."/>
            <person name="Sanseverino W."/>
            <person name="Cavagnaro P."/>
            <person name="Yildiz M."/>
            <person name="Macko-Podgorni A."/>
            <person name="Moranska E."/>
            <person name="Grzebelus E."/>
            <person name="Grzebelus D."/>
            <person name="Ashrafi H."/>
            <person name="Zheng Z."/>
            <person name="Cheng S."/>
            <person name="Spooner D."/>
            <person name="Van Deynze A."/>
            <person name="Simon P."/>
        </authorList>
    </citation>
    <scope>NUCLEOTIDE SEQUENCE</scope>
    <source>
        <tissue evidence="2">Leaf</tissue>
    </source>
</reference>
<organism evidence="2 3">
    <name type="scientific">Daucus carota subsp. sativus</name>
    <name type="common">Carrot</name>
    <dbReference type="NCBI Taxonomy" id="79200"/>
    <lineage>
        <taxon>Eukaryota</taxon>
        <taxon>Viridiplantae</taxon>
        <taxon>Streptophyta</taxon>
        <taxon>Embryophyta</taxon>
        <taxon>Tracheophyta</taxon>
        <taxon>Spermatophyta</taxon>
        <taxon>Magnoliopsida</taxon>
        <taxon>eudicotyledons</taxon>
        <taxon>Gunneridae</taxon>
        <taxon>Pentapetalae</taxon>
        <taxon>asterids</taxon>
        <taxon>campanulids</taxon>
        <taxon>Apiales</taxon>
        <taxon>Apiaceae</taxon>
        <taxon>Apioideae</taxon>
        <taxon>Scandiceae</taxon>
        <taxon>Daucinae</taxon>
        <taxon>Daucus</taxon>
        <taxon>Daucus sect. Daucus</taxon>
    </lineage>
</organism>
<keyword evidence="1" id="KW-1133">Transmembrane helix</keyword>
<name>A0AAF0XC18_DAUCS</name>
<gene>
    <name evidence="2" type="ORF">DCAR_0622940</name>
</gene>
<accession>A0AAF0XC18</accession>
<dbReference type="Proteomes" id="UP000077755">
    <property type="component" value="Chromosome 6"/>
</dbReference>
<dbReference type="AlphaFoldDB" id="A0AAF0XC18"/>
<dbReference type="KEGG" id="dcr:108226808"/>
<keyword evidence="1" id="KW-0472">Membrane</keyword>
<sequence>MSLLSFGLSFTLSESFICIIVLTVILFVFNFVQQIINTFLLICFSFFGTVRLTSSLTLYMCKSVWMNAYKMFECLRLLIRVKTMILISFSLPVDRLESNYFSTYVLCNEQVMCRRQVLALDMKHGPNPLVKVMHSSSQYRHKGLRLLRY</sequence>
<dbReference type="EMBL" id="CP093348">
    <property type="protein sequence ID" value="WOH03541.1"/>
    <property type="molecule type" value="Genomic_DNA"/>
</dbReference>